<dbReference type="EC" id="2.5.1.39" evidence="9"/>
<dbReference type="FunFam" id="1.10.357.140:FF:000008">
    <property type="entry name" value="4-hydroxybenzoate octaprenyltransferase"/>
    <property type="match status" value="1"/>
</dbReference>
<keyword evidence="11" id="KW-1185">Reference proteome</keyword>
<gene>
    <name evidence="10" type="primary">plqA_2</name>
    <name evidence="9" type="synonym">plqA</name>
    <name evidence="10" type="ORF">XM38_030790</name>
</gene>
<dbReference type="KEGG" id="hhg:XM38_030790"/>
<dbReference type="InterPro" id="IPR006370">
    <property type="entry name" value="HB_polyprenyltransferase-like"/>
</dbReference>
<dbReference type="GO" id="GO:0005886">
    <property type="term" value="C:plasma membrane"/>
    <property type="evidence" value="ECO:0007669"/>
    <property type="project" value="UniProtKB-SubCell"/>
</dbReference>
<evidence type="ECO:0000256" key="2">
    <source>
        <dbReference type="ARBA" id="ARBA00004141"/>
    </source>
</evidence>
<dbReference type="FunFam" id="1.20.120.1780:FF:000001">
    <property type="entry name" value="4-hydroxybenzoate octaprenyltransferase"/>
    <property type="match status" value="1"/>
</dbReference>
<keyword evidence="7 9" id="KW-1133">Transmembrane helix</keyword>
<evidence type="ECO:0000256" key="5">
    <source>
        <dbReference type="ARBA" id="ARBA00022679"/>
    </source>
</evidence>
<dbReference type="PANTHER" id="PTHR11048:SF28">
    <property type="entry name" value="4-HYDROXYBENZOATE POLYPRENYLTRANSFERASE, MITOCHONDRIAL"/>
    <property type="match status" value="1"/>
</dbReference>
<feature type="transmembrane region" description="Helical" evidence="9">
    <location>
        <begin position="214"/>
        <end position="234"/>
    </location>
</feature>
<evidence type="ECO:0000256" key="4">
    <source>
        <dbReference type="ARBA" id="ARBA00022519"/>
    </source>
</evidence>
<evidence type="ECO:0000256" key="6">
    <source>
        <dbReference type="ARBA" id="ARBA00022692"/>
    </source>
</evidence>
<evidence type="ECO:0000256" key="1">
    <source>
        <dbReference type="ARBA" id="ARBA00001946"/>
    </source>
</evidence>
<feature type="transmembrane region" description="Helical" evidence="9">
    <location>
        <begin position="26"/>
        <end position="43"/>
    </location>
</feature>
<dbReference type="HAMAP" id="MF_01635">
    <property type="entry name" value="UbiA"/>
    <property type="match status" value="1"/>
</dbReference>
<dbReference type="Proteomes" id="UP000191901">
    <property type="component" value="Chromosome"/>
</dbReference>
<comment type="catalytic activity">
    <reaction evidence="9">
        <text>all-trans-nonaprenyl diphosphate + 4-hydroxybenzoate = 4-hydroxy-3-(all-trans-nonaprenyl)benzoate + diphosphate</text>
        <dbReference type="Rhea" id="RHEA:17709"/>
        <dbReference type="ChEBI" id="CHEBI:17879"/>
        <dbReference type="ChEBI" id="CHEBI:33019"/>
        <dbReference type="ChEBI" id="CHEBI:58391"/>
        <dbReference type="ChEBI" id="CHEBI:84502"/>
        <dbReference type="EC" id="2.5.1.39"/>
    </reaction>
</comment>
<dbReference type="STRING" id="1641165.XM38_13685"/>
<dbReference type="PANTHER" id="PTHR11048">
    <property type="entry name" value="PRENYLTRANSFERASES"/>
    <property type="match status" value="1"/>
</dbReference>
<evidence type="ECO:0000313" key="10">
    <source>
        <dbReference type="EMBL" id="ASC72125.1"/>
    </source>
</evidence>
<dbReference type="NCBIfam" id="TIGR01474">
    <property type="entry name" value="ubiA_proteo"/>
    <property type="match status" value="1"/>
</dbReference>
<comment type="subcellular location">
    <subcellularLocation>
        <location evidence="9">Cell inner membrane</location>
        <topology evidence="9">Multi-pass membrane protein</topology>
    </subcellularLocation>
    <subcellularLocation>
        <location evidence="2">Membrane</location>
        <topology evidence="2">Multi-pass membrane protein</topology>
    </subcellularLocation>
</comment>
<evidence type="ECO:0000256" key="3">
    <source>
        <dbReference type="ARBA" id="ARBA00005985"/>
    </source>
</evidence>
<dbReference type="NCBIfam" id="NF009514">
    <property type="entry name" value="PRK12873.1"/>
    <property type="match status" value="1"/>
</dbReference>
<feature type="transmembrane region" description="Helical" evidence="9">
    <location>
        <begin position="94"/>
        <end position="114"/>
    </location>
</feature>
<dbReference type="CDD" id="cd13959">
    <property type="entry name" value="PT_UbiA_COQ2"/>
    <property type="match status" value="1"/>
</dbReference>
<feature type="transmembrane region" description="Helical" evidence="9">
    <location>
        <begin position="49"/>
        <end position="73"/>
    </location>
</feature>
<dbReference type="Pfam" id="PF01040">
    <property type="entry name" value="UbiA"/>
    <property type="match status" value="1"/>
</dbReference>
<comment type="function">
    <text evidence="9">Catalyzes the prenylation of para-hydroxybenzoate (PHB) with an all-trans polyprenyl group. Mediates the second step in the final reaction sequence of plastoquinone-9 (PQ-9) biosynthesis, which is the condensation of the polyisoprenoid side chain with PHB, generating the first membrane-bound Q intermediate 4-hydroxy-3-solanesylbenzoate.</text>
</comment>
<dbReference type="Gene3D" id="1.10.357.140">
    <property type="entry name" value="UbiA prenyltransferase"/>
    <property type="match status" value="1"/>
</dbReference>
<name>A0A1Z3HPB0_9CYAN</name>
<dbReference type="RefSeq" id="WP_080810212.1">
    <property type="nucleotide sequence ID" value="NZ_CP021983.2"/>
</dbReference>
<dbReference type="AlphaFoldDB" id="A0A1Z3HPB0"/>
<comment type="cofactor">
    <cofactor evidence="1 9">
        <name>Mg(2+)</name>
        <dbReference type="ChEBI" id="CHEBI:18420"/>
    </cofactor>
</comment>
<dbReference type="GO" id="GO:0008412">
    <property type="term" value="F:4-hydroxybenzoate polyprenyltransferase activity"/>
    <property type="evidence" value="ECO:0007669"/>
    <property type="project" value="UniProtKB-UniRule"/>
</dbReference>
<proteinExistence type="inferred from homology"/>
<keyword evidence="6 9" id="KW-0812">Transmembrane</keyword>
<feature type="transmembrane region" description="Helical" evidence="9">
    <location>
        <begin position="120"/>
        <end position="137"/>
    </location>
</feature>
<comment type="similarity">
    <text evidence="3 9">Belongs to the UbiA prenyltransferase family.</text>
</comment>
<dbReference type="GO" id="GO:0006744">
    <property type="term" value="P:ubiquinone biosynthetic process"/>
    <property type="evidence" value="ECO:0007669"/>
    <property type="project" value="UniProtKB-UniRule"/>
</dbReference>
<feature type="transmembrane region" description="Helical" evidence="9">
    <location>
        <begin position="173"/>
        <end position="193"/>
    </location>
</feature>
<evidence type="ECO:0000256" key="9">
    <source>
        <dbReference type="HAMAP-Rule" id="MF_01635"/>
    </source>
</evidence>
<evidence type="ECO:0000256" key="8">
    <source>
        <dbReference type="ARBA" id="ARBA00023136"/>
    </source>
</evidence>
<feature type="transmembrane region" description="Helical" evidence="9">
    <location>
        <begin position="240"/>
        <end position="261"/>
    </location>
</feature>
<evidence type="ECO:0000313" key="11">
    <source>
        <dbReference type="Proteomes" id="UP000191901"/>
    </source>
</evidence>
<protein>
    <recommendedName>
        <fullName evidence="9">4-hydroxybenzoate solanesyltransferase</fullName>
        <ecNumber evidence="9">2.5.1.39</ecNumber>
    </recommendedName>
    <alternativeName>
        <fullName evidence="9">4-HB polyprenyltransferase</fullName>
    </alternativeName>
</protein>
<evidence type="ECO:0000256" key="7">
    <source>
        <dbReference type="ARBA" id="ARBA00022989"/>
    </source>
</evidence>
<sequence>MTSPQIQRSEPTWRAIVRLLRWHKPTGRLILMVPALWAVFLAARGGPPWPLVGVIVVGSLVTSAAGCVVNDLWDRRIDAQVERTRQRPLAAQTLSVPVGIVVALAAFLCAYGLALYLNPLSFWLCVVAVPVIVLYPTAKRVFPVPQLVLSIAWGFAVLIPWTAVTGRLEAPMALLWVATLLWTLGFDTVYAIPDREYDRRLGIHSSALFFGRRTPVMVGLCFLGSGLCLGGLGWVMGLGVAYWLALAIALLIWGRQTFQLSQYAPPPQRYGQIFRQNVWLGFLLLAGMILGML</sequence>
<keyword evidence="8 9" id="KW-0472">Membrane</keyword>
<dbReference type="InterPro" id="IPR000537">
    <property type="entry name" value="UbiA_prenyltransferase"/>
</dbReference>
<keyword evidence="9" id="KW-1003">Cell membrane</keyword>
<dbReference type="InterPro" id="IPR039653">
    <property type="entry name" value="Prenyltransferase"/>
</dbReference>
<keyword evidence="9" id="KW-0460">Magnesium</keyword>
<feature type="transmembrane region" description="Helical" evidence="9">
    <location>
        <begin position="144"/>
        <end position="161"/>
    </location>
</feature>
<dbReference type="InterPro" id="IPR044878">
    <property type="entry name" value="UbiA_sf"/>
</dbReference>
<feature type="transmembrane region" description="Helical" evidence="9">
    <location>
        <begin position="273"/>
        <end position="292"/>
    </location>
</feature>
<keyword evidence="4 9" id="KW-0997">Cell inner membrane</keyword>
<keyword evidence="5 9" id="KW-0808">Transferase</keyword>
<accession>A0A1Z3HPB0</accession>
<dbReference type="Gene3D" id="1.20.120.1780">
    <property type="entry name" value="UbiA prenyltransferase"/>
    <property type="match status" value="1"/>
</dbReference>
<dbReference type="EMBL" id="CP021983">
    <property type="protein sequence ID" value="ASC72125.1"/>
    <property type="molecule type" value="Genomic_DNA"/>
</dbReference>
<reference evidence="10 11" key="1">
    <citation type="journal article" date="2016" name="Biochim. Biophys. Acta">
        <title>Characterization of red-shifted phycobilisomes isolated from the chlorophyll f-containing cyanobacterium Halomicronema hongdechloris.</title>
        <authorList>
            <person name="Li Y."/>
            <person name="Lin Y."/>
            <person name="Garvey C.J."/>
            <person name="Birch D."/>
            <person name="Corkery R.W."/>
            <person name="Loughlin P.C."/>
            <person name="Scheer H."/>
            <person name="Willows R.D."/>
            <person name="Chen M."/>
        </authorList>
    </citation>
    <scope>NUCLEOTIDE SEQUENCE [LARGE SCALE GENOMIC DNA]</scope>
    <source>
        <strain evidence="10 11">C2206</strain>
    </source>
</reference>
<organism evidence="10 11">
    <name type="scientific">Halomicronema hongdechloris C2206</name>
    <dbReference type="NCBI Taxonomy" id="1641165"/>
    <lineage>
        <taxon>Bacteria</taxon>
        <taxon>Bacillati</taxon>
        <taxon>Cyanobacteriota</taxon>
        <taxon>Cyanophyceae</taxon>
        <taxon>Nodosilineales</taxon>
        <taxon>Nodosilineaceae</taxon>
        <taxon>Halomicronema</taxon>
    </lineage>
</organism>
<dbReference type="OrthoDB" id="9782418at2"/>